<dbReference type="Proteomes" id="UP000315295">
    <property type="component" value="Unassembled WGS sequence"/>
</dbReference>
<proteinExistence type="predicted"/>
<gene>
    <name evidence="1" type="ORF">C1H46_001111</name>
</gene>
<accession>A0A540NQJ2</accession>
<organism evidence="1 2">
    <name type="scientific">Malus baccata</name>
    <name type="common">Siberian crab apple</name>
    <name type="synonym">Pyrus baccata</name>
    <dbReference type="NCBI Taxonomy" id="106549"/>
    <lineage>
        <taxon>Eukaryota</taxon>
        <taxon>Viridiplantae</taxon>
        <taxon>Streptophyta</taxon>
        <taxon>Embryophyta</taxon>
        <taxon>Tracheophyta</taxon>
        <taxon>Spermatophyta</taxon>
        <taxon>Magnoliopsida</taxon>
        <taxon>eudicotyledons</taxon>
        <taxon>Gunneridae</taxon>
        <taxon>Pentapetalae</taxon>
        <taxon>rosids</taxon>
        <taxon>fabids</taxon>
        <taxon>Rosales</taxon>
        <taxon>Rosaceae</taxon>
        <taxon>Amygdaloideae</taxon>
        <taxon>Maleae</taxon>
        <taxon>Malus</taxon>
    </lineage>
</organism>
<name>A0A540NQJ2_MALBA</name>
<comment type="caution">
    <text evidence="1">The sequence shown here is derived from an EMBL/GenBank/DDBJ whole genome shotgun (WGS) entry which is preliminary data.</text>
</comment>
<protein>
    <submittedName>
        <fullName evidence="1">Uncharacterized protein</fullName>
    </submittedName>
</protein>
<evidence type="ECO:0000313" key="2">
    <source>
        <dbReference type="Proteomes" id="UP000315295"/>
    </source>
</evidence>
<sequence>MYLTSSTEICGSAKCLSFVSTMAEQTMALKLNLCPNAAFTSVHHMFVKIPSELSASLPLWSHPRSSFGLLGLGYWRPQYRRKSSTAETINHSDKGWNRHWCVSGSTPGALCYNCEIHEIKVELVVGKTSGGRLVVLEEAMDELGEAEVGVDWLVRFMASERSKPFRKNSYESQAAEVDDVVGKLLSSSIELFEIAAYQIGGIRFSF</sequence>
<keyword evidence="2" id="KW-1185">Reference proteome</keyword>
<reference evidence="1 2" key="1">
    <citation type="journal article" date="2019" name="G3 (Bethesda)">
        <title>Sequencing of a Wild Apple (Malus baccata) Genome Unravels the Differences Between Cultivated and Wild Apple Species Regarding Disease Resistance and Cold Tolerance.</title>
        <authorList>
            <person name="Chen X."/>
        </authorList>
    </citation>
    <scope>NUCLEOTIDE SEQUENCE [LARGE SCALE GENOMIC DNA]</scope>
    <source>
        <strain evidence="2">cv. Shandingzi</strain>
        <tissue evidence="1">Leaves</tissue>
    </source>
</reference>
<evidence type="ECO:0000313" key="1">
    <source>
        <dbReference type="EMBL" id="TQE13304.1"/>
    </source>
</evidence>
<dbReference type="EMBL" id="VIEB01000012">
    <property type="protein sequence ID" value="TQE13304.1"/>
    <property type="molecule type" value="Genomic_DNA"/>
</dbReference>
<dbReference type="AlphaFoldDB" id="A0A540NQJ2"/>